<accession>A0AAV4P903</accession>
<proteinExistence type="predicted"/>
<dbReference type="AlphaFoldDB" id="A0AAV4P903"/>
<reference evidence="1 2" key="1">
    <citation type="submission" date="2021-06" db="EMBL/GenBank/DDBJ databases">
        <title>Caerostris extrusa draft genome.</title>
        <authorList>
            <person name="Kono N."/>
            <person name="Arakawa K."/>
        </authorList>
    </citation>
    <scope>NUCLEOTIDE SEQUENCE [LARGE SCALE GENOMIC DNA]</scope>
</reference>
<gene>
    <name evidence="1" type="ORF">CEXT_263951</name>
</gene>
<evidence type="ECO:0000313" key="1">
    <source>
        <dbReference type="EMBL" id="GIX93534.1"/>
    </source>
</evidence>
<dbReference type="EMBL" id="BPLR01004263">
    <property type="protein sequence ID" value="GIX93534.1"/>
    <property type="molecule type" value="Genomic_DNA"/>
</dbReference>
<protein>
    <submittedName>
        <fullName evidence="1">Uncharacterized protein</fullName>
    </submittedName>
</protein>
<sequence length="98" mass="11336">MLKKKRKRLDRHISALIYGPIFCLHLLQPQVLPTPLHRHLKAEKHVFEAWAIQLLLEFTNRRLTAIASISSPLQDNGPFVFSNIYSITLLMSTKAEIF</sequence>
<keyword evidence="2" id="KW-1185">Reference proteome</keyword>
<dbReference type="Proteomes" id="UP001054945">
    <property type="component" value="Unassembled WGS sequence"/>
</dbReference>
<name>A0AAV4P903_CAEEX</name>
<comment type="caution">
    <text evidence="1">The sequence shown here is derived from an EMBL/GenBank/DDBJ whole genome shotgun (WGS) entry which is preliminary data.</text>
</comment>
<evidence type="ECO:0000313" key="2">
    <source>
        <dbReference type="Proteomes" id="UP001054945"/>
    </source>
</evidence>
<organism evidence="1 2">
    <name type="scientific">Caerostris extrusa</name>
    <name type="common">Bark spider</name>
    <name type="synonym">Caerostris bankana</name>
    <dbReference type="NCBI Taxonomy" id="172846"/>
    <lineage>
        <taxon>Eukaryota</taxon>
        <taxon>Metazoa</taxon>
        <taxon>Ecdysozoa</taxon>
        <taxon>Arthropoda</taxon>
        <taxon>Chelicerata</taxon>
        <taxon>Arachnida</taxon>
        <taxon>Araneae</taxon>
        <taxon>Araneomorphae</taxon>
        <taxon>Entelegynae</taxon>
        <taxon>Araneoidea</taxon>
        <taxon>Araneidae</taxon>
        <taxon>Caerostris</taxon>
    </lineage>
</organism>